<protein>
    <submittedName>
        <fullName evidence="1">Uncharacterized protein</fullName>
    </submittedName>
</protein>
<evidence type="ECO:0000313" key="1">
    <source>
        <dbReference type="EMBL" id="DAG01730.1"/>
    </source>
</evidence>
<accession>A0A8S5V4Q0</accession>
<dbReference type="EMBL" id="BK016197">
    <property type="protein sequence ID" value="DAG01730.1"/>
    <property type="molecule type" value="Genomic_DNA"/>
</dbReference>
<sequence>MVFIVLPPDCFIQPDACRRAVFASVHNLSRIPEKGNRHLCKY</sequence>
<name>A0A8S5V4Q0_9CAUD</name>
<proteinExistence type="predicted"/>
<reference evidence="1" key="1">
    <citation type="journal article" date="2021" name="Proc. Natl. Acad. Sci. U.S.A.">
        <title>A Catalog of Tens of Thousands of Viruses from Human Metagenomes Reveals Hidden Associations with Chronic Diseases.</title>
        <authorList>
            <person name="Tisza M.J."/>
            <person name="Buck C.B."/>
        </authorList>
    </citation>
    <scope>NUCLEOTIDE SEQUENCE</scope>
    <source>
        <strain evidence="1">CtSMg55</strain>
    </source>
</reference>
<organism evidence="1">
    <name type="scientific">Siphoviridae sp. ctSMg55</name>
    <dbReference type="NCBI Taxonomy" id="2825509"/>
    <lineage>
        <taxon>Viruses</taxon>
        <taxon>Duplodnaviria</taxon>
        <taxon>Heunggongvirae</taxon>
        <taxon>Uroviricota</taxon>
        <taxon>Caudoviricetes</taxon>
    </lineage>
</organism>